<dbReference type="InterPro" id="IPR006270">
    <property type="entry name" value="Strep_his_triad_rpt"/>
</dbReference>
<dbReference type="Proteomes" id="UP000269331">
    <property type="component" value="Chromosome"/>
</dbReference>
<sequence length="927" mass="104342">MQKGDKMKKRKLLYSSLILATLAGTSGIAYQLGIANGRREVKSSVDYVSQKVTKKGASSSKTSPKNPEEDAKDEGISAEQIVVKITAEGYVTSHGDHFHYYNGKVPFDAIFSEELLIKDPTYKLDESHIISTIKDGYIIKVNGQYYIYLKQNSKQNHIRSKEEIDHQRQQTSNHPVDKSSPDGSYTTDDGYIFKPSDIIEDLGNAFVVRHKDHLHYIPKSDLSENERTTAQSYWNQRRQQIHTSKSTIPSQQTDNYSRTSPVNANNSIEAKRAYMAKMYGLAISDIQIAGDYFTYPHGNHRHALPISQVIVGQFPTAASVEADLNHRHTNIPIPLKPATKPIQTEPIAPQNNDKELQDKINYIAQLYRIDPERIQVQGDSLIWPHEDHTHGMAISEIVIPKISDDPEADFEAELTTLAKTLHVDPSSIIIQDGTMTVPHGDHSHTYKIKSPGWRDYIKHKIPALDGSYIAGPLDRKIVRTKVQELILSAKTIFQDDPKQLRRIKAALRDFENGLDWATNSTQGYLKILDDFDKKYIQLTTVPVTIVETAEADTSWTDVDALVQKIQDAIPKAHEQYSKALSKLQSLKESIGYRQETPATLKVHLLQFAAEHQLNLEQAIAPSVTVNDSSNFETAKEQVHAAILRLNEDKYLLKRVQLLNKVYDAKTISELQAIQDELSHIGTTASNTALKQVDDLKQYLKANENDNRLTSELKTAIQDALKNDSTSVQSLTNLKQKIKDSYRQADIKQHQLVSRITELLSQIQEAITALSEGDTRTRLEAESEELKNLLQITTSDKDALLLRAQELKAKIEKSTDSSEIPEKESSSEDSTIATETPVPVANPELVAQIEAIIDFITDNRRKIETTPITLKVELLNKADDLEAQFKARSKNLQELYEQLQILKTQIEPHIKADNSTNNTAANDWGTGW</sequence>
<feature type="compositionally biased region" description="Basic and acidic residues" evidence="1">
    <location>
        <begin position="159"/>
        <end position="168"/>
    </location>
</feature>
<dbReference type="Pfam" id="PF04270">
    <property type="entry name" value="Strep_his_triad"/>
    <property type="match status" value="5"/>
</dbReference>
<dbReference type="KEGG" id="srq:SR187_8605"/>
<dbReference type="NCBIfam" id="TIGR01363">
    <property type="entry name" value="strep_his_triad"/>
    <property type="match status" value="1"/>
</dbReference>
<dbReference type="Gene3D" id="3.10.50.90">
    <property type="match status" value="2"/>
</dbReference>
<feature type="region of interest" description="Disordered" evidence="1">
    <location>
        <begin position="55"/>
        <end position="74"/>
    </location>
</feature>
<evidence type="ECO:0008006" key="4">
    <source>
        <dbReference type="Google" id="ProtNLM"/>
    </source>
</evidence>
<feature type="region of interest" description="Disordered" evidence="1">
    <location>
        <begin position="811"/>
        <end position="832"/>
    </location>
</feature>
<name>A0A2Z5TT36_9STRE</name>
<dbReference type="InterPro" id="IPR023832">
    <property type="entry name" value="His_triad_protein"/>
</dbReference>
<feature type="region of interest" description="Disordered" evidence="1">
    <location>
        <begin position="158"/>
        <end position="187"/>
    </location>
</feature>
<proteinExistence type="predicted"/>
<protein>
    <recommendedName>
        <fullName evidence="4">Histidine triad protein</fullName>
    </recommendedName>
</protein>
<dbReference type="InterPro" id="IPR037228">
    <property type="entry name" value="PhtA_dom_sf"/>
</dbReference>
<evidence type="ECO:0000256" key="1">
    <source>
        <dbReference type="SAM" id="MobiDB-lite"/>
    </source>
</evidence>
<reference evidence="2 3" key="1">
    <citation type="journal article" date="2018" name="Genome Biol. Evol.">
        <title>Complete Genome Sequence of Streptococcus ruminantium sp. nov. GUT-187T (=DSM 104980T =JCM 31869T), the Type Strain of S. ruminantium, and Comparison with Genome Sequences of Streptococcus suis Strains.</title>
        <authorList>
            <person name="Tohya M."/>
            <person name="Sekizaki T."/>
            <person name="Miyoshi-Akiyama T."/>
        </authorList>
    </citation>
    <scope>NUCLEOTIDE SEQUENCE [LARGE SCALE GENOMIC DNA]</scope>
    <source>
        <strain evidence="2 3">GUT187T</strain>
    </source>
</reference>
<dbReference type="EMBL" id="AP018400">
    <property type="protein sequence ID" value="BBA93324.1"/>
    <property type="molecule type" value="Genomic_DNA"/>
</dbReference>
<dbReference type="AlphaFoldDB" id="A0A2Z5TT36"/>
<feature type="compositionally biased region" description="Polar residues" evidence="1">
    <location>
        <begin position="55"/>
        <end position="65"/>
    </location>
</feature>
<feature type="region of interest" description="Disordered" evidence="1">
    <location>
        <begin position="236"/>
        <end position="263"/>
    </location>
</feature>
<evidence type="ECO:0000313" key="2">
    <source>
        <dbReference type="EMBL" id="BBA93324.1"/>
    </source>
</evidence>
<feature type="compositionally biased region" description="Basic and acidic residues" evidence="1">
    <location>
        <begin position="811"/>
        <end position="825"/>
    </location>
</feature>
<dbReference type="SUPFAM" id="SSF142887">
    <property type="entry name" value="PhtA domain-like"/>
    <property type="match status" value="1"/>
</dbReference>
<organism evidence="2 3">
    <name type="scientific">Streptococcus ruminantium</name>
    <dbReference type="NCBI Taxonomy" id="1917441"/>
    <lineage>
        <taxon>Bacteria</taxon>
        <taxon>Bacillati</taxon>
        <taxon>Bacillota</taxon>
        <taxon>Bacilli</taxon>
        <taxon>Lactobacillales</taxon>
        <taxon>Streptococcaceae</taxon>
        <taxon>Streptococcus</taxon>
    </lineage>
</organism>
<gene>
    <name evidence="2" type="ORF">SR187_8605</name>
</gene>
<evidence type="ECO:0000313" key="3">
    <source>
        <dbReference type="Proteomes" id="UP000269331"/>
    </source>
</evidence>
<accession>A0A2Z5TT36</accession>